<reference evidence="5" key="1">
    <citation type="submission" date="2023-03" db="EMBL/GenBank/DDBJ databases">
        <title>Massive genome expansion in bonnet fungi (Mycena s.s.) driven by repeated elements and novel gene families across ecological guilds.</title>
        <authorList>
            <consortium name="Lawrence Berkeley National Laboratory"/>
            <person name="Harder C.B."/>
            <person name="Miyauchi S."/>
            <person name="Viragh M."/>
            <person name="Kuo A."/>
            <person name="Thoen E."/>
            <person name="Andreopoulos B."/>
            <person name="Lu D."/>
            <person name="Skrede I."/>
            <person name="Drula E."/>
            <person name="Henrissat B."/>
            <person name="Morin E."/>
            <person name="Kohler A."/>
            <person name="Barry K."/>
            <person name="LaButti K."/>
            <person name="Morin E."/>
            <person name="Salamov A."/>
            <person name="Lipzen A."/>
            <person name="Mereny Z."/>
            <person name="Hegedus B."/>
            <person name="Baldrian P."/>
            <person name="Stursova M."/>
            <person name="Weitz H."/>
            <person name="Taylor A."/>
            <person name="Grigoriev I.V."/>
            <person name="Nagy L.G."/>
            <person name="Martin F."/>
            <person name="Kauserud H."/>
        </authorList>
    </citation>
    <scope>NUCLEOTIDE SEQUENCE</scope>
    <source>
        <strain evidence="5">CBHHK067</strain>
    </source>
</reference>
<dbReference type="EMBL" id="JARKIE010000579">
    <property type="protein sequence ID" value="KAJ7626698.1"/>
    <property type="molecule type" value="Genomic_DNA"/>
</dbReference>
<dbReference type="SUPFAM" id="SSF57756">
    <property type="entry name" value="Retrovirus zinc finger-like domains"/>
    <property type="match status" value="1"/>
</dbReference>
<evidence type="ECO:0000259" key="4">
    <source>
        <dbReference type="PROSITE" id="PS50158"/>
    </source>
</evidence>
<keyword evidence="2" id="KW-0863">Zinc-finger</keyword>
<protein>
    <recommendedName>
        <fullName evidence="4">CCHC-type domain-containing protein</fullName>
    </recommendedName>
</protein>
<sequence length="108" mass="11987">MLALLRLRAPRLAFVIAAAAPVLLSRLPPQWQVEQRTALGFVSGGREANIKKDCTGPTICRACGAKGHERKHCPNPDPARLEAFKNASIKWCGLPRKNYTLWTLKQIL</sequence>
<keyword evidence="2" id="KW-0479">Metal-binding</keyword>
<comment type="caution">
    <text evidence="5">The sequence shown here is derived from an EMBL/GenBank/DDBJ whole genome shotgun (WGS) entry which is preliminary data.</text>
</comment>
<feature type="signal peptide" evidence="3">
    <location>
        <begin position="1"/>
        <end position="25"/>
    </location>
</feature>
<dbReference type="GO" id="GO:0003676">
    <property type="term" value="F:nucleic acid binding"/>
    <property type="evidence" value="ECO:0007669"/>
    <property type="project" value="InterPro"/>
</dbReference>
<accession>A0AAD7BP34</accession>
<proteinExistence type="predicted"/>
<keyword evidence="1" id="KW-0507">mRNA processing</keyword>
<keyword evidence="2" id="KW-0862">Zinc</keyword>
<keyword evidence="6" id="KW-1185">Reference proteome</keyword>
<name>A0AAD7BP34_MYCRO</name>
<dbReference type="InterPro" id="IPR001878">
    <property type="entry name" value="Znf_CCHC"/>
</dbReference>
<keyword evidence="3" id="KW-0732">Signal</keyword>
<dbReference type="GO" id="GO:0006397">
    <property type="term" value="P:mRNA processing"/>
    <property type="evidence" value="ECO:0007669"/>
    <property type="project" value="UniProtKB-KW"/>
</dbReference>
<evidence type="ECO:0000256" key="2">
    <source>
        <dbReference type="PROSITE-ProRule" id="PRU00047"/>
    </source>
</evidence>
<dbReference type="AlphaFoldDB" id="A0AAD7BP34"/>
<evidence type="ECO:0000313" key="6">
    <source>
        <dbReference type="Proteomes" id="UP001221757"/>
    </source>
</evidence>
<evidence type="ECO:0000256" key="3">
    <source>
        <dbReference type="SAM" id="SignalP"/>
    </source>
</evidence>
<evidence type="ECO:0000313" key="5">
    <source>
        <dbReference type="EMBL" id="KAJ7626698.1"/>
    </source>
</evidence>
<feature type="chain" id="PRO_5042280552" description="CCHC-type domain-containing protein" evidence="3">
    <location>
        <begin position="26"/>
        <end position="108"/>
    </location>
</feature>
<evidence type="ECO:0000256" key="1">
    <source>
        <dbReference type="ARBA" id="ARBA00022664"/>
    </source>
</evidence>
<feature type="domain" description="CCHC-type" evidence="4">
    <location>
        <begin position="60"/>
        <end position="75"/>
    </location>
</feature>
<organism evidence="5 6">
    <name type="scientific">Mycena rosella</name>
    <name type="common">Pink bonnet</name>
    <name type="synonym">Agaricus rosellus</name>
    <dbReference type="NCBI Taxonomy" id="1033263"/>
    <lineage>
        <taxon>Eukaryota</taxon>
        <taxon>Fungi</taxon>
        <taxon>Dikarya</taxon>
        <taxon>Basidiomycota</taxon>
        <taxon>Agaricomycotina</taxon>
        <taxon>Agaricomycetes</taxon>
        <taxon>Agaricomycetidae</taxon>
        <taxon>Agaricales</taxon>
        <taxon>Marasmiineae</taxon>
        <taxon>Mycenaceae</taxon>
        <taxon>Mycena</taxon>
    </lineage>
</organism>
<dbReference type="GO" id="GO:0008270">
    <property type="term" value="F:zinc ion binding"/>
    <property type="evidence" value="ECO:0007669"/>
    <property type="project" value="UniProtKB-KW"/>
</dbReference>
<dbReference type="Proteomes" id="UP001221757">
    <property type="component" value="Unassembled WGS sequence"/>
</dbReference>
<dbReference type="InterPro" id="IPR036875">
    <property type="entry name" value="Znf_CCHC_sf"/>
</dbReference>
<dbReference type="PROSITE" id="PS50158">
    <property type="entry name" value="ZF_CCHC"/>
    <property type="match status" value="1"/>
</dbReference>
<gene>
    <name evidence="5" type="ORF">B0H17DRAFT_1150976</name>
</gene>